<dbReference type="GO" id="GO:0043190">
    <property type="term" value="C:ATP-binding cassette (ABC) transporter complex"/>
    <property type="evidence" value="ECO:0007669"/>
    <property type="project" value="InterPro"/>
</dbReference>
<dbReference type="GO" id="GO:0030288">
    <property type="term" value="C:outer membrane-bounded periplasmic space"/>
    <property type="evidence" value="ECO:0007669"/>
    <property type="project" value="UniProtKB-ARBA"/>
</dbReference>
<reference evidence="7 8" key="1">
    <citation type="submission" date="2015-10" db="EMBL/GenBank/DDBJ databases">
        <title>Metagenome-Assembled Genomes uncover a global brackish microbiome.</title>
        <authorList>
            <person name="Hugerth L.W."/>
            <person name="Larsson J."/>
            <person name="Alneberg J."/>
            <person name="Lindh M.V."/>
            <person name="Legrand C."/>
            <person name="Pinhassi J."/>
            <person name="Andersson A.F."/>
        </authorList>
    </citation>
    <scope>NUCLEOTIDE SEQUENCE [LARGE SCALE GENOMIC DNA]</scope>
    <source>
        <strain evidence="7">BACL9 MAG-120924-bin69</strain>
    </source>
</reference>
<proteinExistence type="inferred from homology"/>
<dbReference type="Gene3D" id="3.90.76.10">
    <property type="entry name" value="Dipeptide-binding Protein, Domain 1"/>
    <property type="match status" value="1"/>
</dbReference>
<dbReference type="PIRSF" id="PIRSF002741">
    <property type="entry name" value="MppA"/>
    <property type="match status" value="1"/>
</dbReference>
<accession>A0A0R2XEU4</accession>
<dbReference type="EMBL" id="LIDN01000002">
    <property type="protein sequence ID" value="KRP34550.1"/>
    <property type="molecule type" value="Genomic_DNA"/>
</dbReference>
<dbReference type="Gene3D" id="3.10.105.10">
    <property type="entry name" value="Dipeptide-binding Protein, Domain 3"/>
    <property type="match status" value="1"/>
</dbReference>
<feature type="region of interest" description="Disordered" evidence="4">
    <location>
        <begin position="23"/>
        <end position="65"/>
    </location>
</feature>
<feature type="signal peptide" evidence="5">
    <location>
        <begin position="1"/>
        <end position="20"/>
    </location>
</feature>
<evidence type="ECO:0000256" key="5">
    <source>
        <dbReference type="SAM" id="SignalP"/>
    </source>
</evidence>
<keyword evidence="2" id="KW-0813">Transport</keyword>
<dbReference type="Gene3D" id="3.40.190.10">
    <property type="entry name" value="Periplasmic binding protein-like II"/>
    <property type="match status" value="1"/>
</dbReference>
<dbReference type="InterPro" id="IPR039424">
    <property type="entry name" value="SBP_5"/>
</dbReference>
<dbReference type="GO" id="GO:1904680">
    <property type="term" value="F:peptide transmembrane transporter activity"/>
    <property type="evidence" value="ECO:0007669"/>
    <property type="project" value="TreeGrafter"/>
</dbReference>
<keyword evidence="3 5" id="KW-0732">Signal</keyword>
<evidence type="ECO:0000313" key="8">
    <source>
        <dbReference type="Proteomes" id="UP000051220"/>
    </source>
</evidence>
<name>A0A0R2XEU4_9BACT</name>
<evidence type="ECO:0000259" key="6">
    <source>
        <dbReference type="Pfam" id="PF00496"/>
    </source>
</evidence>
<sequence>MHIRTLLLLALVAVTPQACAPKAKEVRPNHPLPQGLDTSRAEPGRRGGVFIDSTPGEPSTFNPLVSEDATSSGFIGLFLDSLVHNNPVTQEVEPGLASRWEIAPDNKTFTFHLRPGVRWSDGHPFTADDVVFTFQAIYDPRFPNRAAFDLSVDGKKFSIEKVDDFTVRLSTPEIYAPFLETVGGVGLLPKHELEPAFRDGSLLKAWNVSIAQKEPRRLLATGAFRLRSYQPAERIVFEANPHYWRADAQGVRLPYVDFLVTKLVKDANASTLAFATGQTDAEGLSPDNVAWIDRYASRYGFSVFNRGPSPNTGFIWFNQNPGRDTSGKPFVAPHKLAWFTDRRFRQAISHGIDREGLVRGVLFGRGQPLWGPETPANKKWYNPNVTQYPFNPARSKELLTQAGFQLGSDQKLRDRLGNVVEFTLNTNQENQLRANMATAFKENMRDLGITVNLSFLDFGTLVGKIQDSYDYEAGMLGLTGGGDPAGGISVYSSKGRLHQWHPNQKTPATPWEARIDQLMSDQLHTLDYPTRKKYFDEVQKIMSDETPYIYLVTANAYVGLKDRWKNIRIPPLGSLIWNLDELWTPLLTP</sequence>
<comment type="caution">
    <text evidence="7">The sequence shown here is derived from an EMBL/GenBank/DDBJ whole genome shotgun (WGS) entry which is preliminary data.</text>
</comment>
<dbReference type="SUPFAM" id="SSF53850">
    <property type="entry name" value="Periplasmic binding protein-like II"/>
    <property type="match status" value="1"/>
</dbReference>
<dbReference type="PANTHER" id="PTHR30290:SF9">
    <property type="entry name" value="OLIGOPEPTIDE-BINDING PROTEIN APPA"/>
    <property type="match status" value="1"/>
</dbReference>
<evidence type="ECO:0000256" key="1">
    <source>
        <dbReference type="ARBA" id="ARBA00005695"/>
    </source>
</evidence>
<evidence type="ECO:0000256" key="2">
    <source>
        <dbReference type="ARBA" id="ARBA00022448"/>
    </source>
</evidence>
<evidence type="ECO:0000256" key="3">
    <source>
        <dbReference type="ARBA" id="ARBA00022729"/>
    </source>
</evidence>
<gene>
    <name evidence="7" type="ORF">ABS33_00105</name>
</gene>
<dbReference type="PANTHER" id="PTHR30290">
    <property type="entry name" value="PERIPLASMIC BINDING COMPONENT OF ABC TRANSPORTER"/>
    <property type="match status" value="1"/>
</dbReference>
<dbReference type="Pfam" id="PF00496">
    <property type="entry name" value="SBP_bac_5"/>
    <property type="match status" value="1"/>
</dbReference>
<evidence type="ECO:0000256" key="4">
    <source>
        <dbReference type="SAM" id="MobiDB-lite"/>
    </source>
</evidence>
<comment type="similarity">
    <text evidence="1">Belongs to the bacterial solute-binding protein 5 family.</text>
</comment>
<evidence type="ECO:0000313" key="7">
    <source>
        <dbReference type="EMBL" id="KRP34550.1"/>
    </source>
</evidence>
<dbReference type="GO" id="GO:0015833">
    <property type="term" value="P:peptide transport"/>
    <property type="evidence" value="ECO:0007669"/>
    <property type="project" value="TreeGrafter"/>
</dbReference>
<dbReference type="AlphaFoldDB" id="A0A0R2XEU4"/>
<dbReference type="CDD" id="cd08500">
    <property type="entry name" value="PBP2_NikA_DppA_OppA_like_4"/>
    <property type="match status" value="1"/>
</dbReference>
<dbReference type="Proteomes" id="UP000051220">
    <property type="component" value="Unassembled WGS sequence"/>
</dbReference>
<feature type="chain" id="PRO_5006427806" evidence="5">
    <location>
        <begin position="21"/>
        <end position="589"/>
    </location>
</feature>
<organism evidence="7 8">
    <name type="scientific">Verrucomicrobia subdivision 6 bacterium BACL9 MAG-120924-bin69</name>
    <dbReference type="NCBI Taxonomy" id="1655635"/>
    <lineage>
        <taxon>Bacteria</taxon>
        <taxon>Pseudomonadati</taxon>
        <taxon>Verrucomicrobiota</taxon>
        <taxon>Verrucomicrobiia</taxon>
        <taxon>Verrucomicrobiales</taxon>
        <taxon>Verrucomicrobia subdivision 6</taxon>
    </lineage>
</organism>
<protein>
    <submittedName>
        <fullName evidence="7">Peptide ABC transporter substrate-binding protein</fullName>
    </submittedName>
</protein>
<dbReference type="InterPro" id="IPR000914">
    <property type="entry name" value="SBP_5_dom"/>
</dbReference>
<dbReference type="InterPro" id="IPR030678">
    <property type="entry name" value="Peptide/Ni-bd"/>
</dbReference>
<feature type="domain" description="Solute-binding protein family 5" evidence="6">
    <location>
        <begin position="91"/>
        <end position="491"/>
    </location>
</feature>
<feature type="compositionally biased region" description="Polar residues" evidence="4">
    <location>
        <begin position="56"/>
        <end position="65"/>
    </location>
</feature>